<dbReference type="Gene3D" id="3.40.50.300">
    <property type="entry name" value="P-loop containing nucleotide triphosphate hydrolases"/>
    <property type="match status" value="1"/>
</dbReference>
<proteinExistence type="inferred from homology"/>
<name>A0A937X2P4_9BACT</name>
<evidence type="ECO:0000259" key="6">
    <source>
        <dbReference type="Pfam" id="PF22740"/>
    </source>
</evidence>
<dbReference type="InterPro" id="IPR027417">
    <property type="entry name" value="P-loop_NTPase"/>
</dbReference>
<keyword evidence="2 4" id="KW-0067">ATP-binding</keyword>
<feature type="domain" description="RapZ C-terminal" evidence="6">
    <location>
        <begin position="164"/>
        <end position="284"/>
    </location>
</feature>
<dbReference type="InterPro" id="IPR053931">
    <property type="entry name" value="RapZ_C"/>
</dbReference>
<evidence type="ECO:0000256" key="2">
    <source>
        <dbReference type="ARBA" id="ARBA00022840"/>
    </source>
</evidence>
<dbReference type="Pfam" id="PF22740">
    <property type="entry name" value="PapZ_C"/>
    <property type="match status" value="1"/>
</dbReference>
<dbReference type="PIRSF" id="PIRSF005052">
    <property type="entry name" value="P-loopkin"/>
    <property type="match status" value="1"/>
</dbReference>
<evidence type="ECO:0000313" key="7">
    <source>
        <dbReference type="EMBL" id="MBM3274778.1"/>
    </source>
</evidence>
<dbReference type="GO" id="GO:0005524">
    <property type="term" value="F:ATP binding"/>
    <property type="evidence" value="ECO:0007669"/>
    <property type="project" value="UniProtKB-UniRule"/>
</dbReference>
<organism evidence="7 8">
    <name type="scientific">Candidatus Tanganyikabacteria bacterium</name>
    <dbReference type="NCBI Taxonomy" id="2961651"/>
    <lineage>
        <taxon>Bacteria</taxon>
        <taxon>Bacillati</taxon>
        <taxon>Candidatus Sericytochromatia</taxon>
        <taxon>Candidatus Tanganyikabacteria</taxon>
    </lineage>
</organism>
<reference evidence="7 8" key="1">
    <citation type="submission" date="2019-03" db="EMBL/GenBank/DDBJ databases">
        <title>Lake Tanganyika Metagenome-Assembled Genomes (MAGs).</title>
        <authorList>
            <person name="Tran P."/>
        </authorList>
    </citation>
    <scope>NUCLEOTIDE SEQUENCE [LARGE SCALE GENOMIC DNA]</scope>
    <source>
        <strain evidence="7">K_DeepCast_65m_m2_236</strain>
    </source>
</reference>
<evidence type="ECO:0000256" key="3">
    <source>
        <dbReference type="ARBA" id="ARBA00023134"/>
    </source>
</evidence>
<dbReference type="SUPFAM" id="SSF52540">
    <property type="entry name" value="P-loop containing nucleoside triphosphate hydrolases"/>
    <property type="match status" value="1"/>
</dbReference>
<dbReference type="GO" id="GO:0005525">
    <property type="term" value="F:GTP binding"/>
    <property type="evidence" value="ECO:0007669"/>
    <property type="project" value="UniProtKB-UniRule"/>
</dbReference>
<feature type="binding site" evidence="4">
    <location>
        <begin position="59"/>
        <end position="62"/>
    </location>
    <ligand>
        <name>GTP</name>
        <dbReference type="ChEBI" id="CHEBI:37565"/>
    </ligand>
</feature>
<feature type="binding site" evidence="4">
    <location>
        <begin position="11"/>
        <end position="18"/>
    </location>
    <ligand>
        <name>ATP</name>
        <dbReference type="ChEBI" id="CHEBI:30616"/>
    </ligand>
</feature>
<accession>A0A937X2P4</accession>
<keyword evidence="3 4" id="KW-0342">GTP-binding</keyword>
<evidence type="ECO:0000259" key="5">
    <source>
        <dbReference type="Pfam" id="PF03668"/>
    </source>
</evidence>
<dbReference type="InterPro" id="IPR053930">
    <property type="entry name" value="RapZ-like_N"/>
</dbReference>
<sequence length="299" mass="33829">MERGAIFIITGLSGAGKTQALRCFEDMGFFCCDNLIPALLPQFIEVAFARCPQIAVVTDTRGGEFFNELAGVLETVNHRDLPIRVLFLEASDDVLFRRFSETRRRHPLWGKGTLLESIAAERDQLAEVRARASVVVDTSELTSRQFKEKLISEFILPDQAASAMQVTVMSFGYKFGTPLDADLVFDVRFLQNPHYDLELRPFTGMDPAVQKFVITHPVTQEFLTRFLDLAEFLVPHYRQEGKTHLAIAIGCTGGRHRSVAIAHYLAEYLREQGFPVVELHRDIERQAEYYATLGEKPQS</sequence>
<evidence type="ECO:0000256" key="1">
    <source>
        <dbReference type="ARBA" id="ARBA00022741"/>
    </source>
</evidence>
<dbReference type="EMBL" id="VGJX01000325">
    <property type="protein sequence ID" value="MBM3274778.1"/>
    <property type="molecule type" value="Genomic_DNA"/>
</dbReference>
<dbReference type="AlphaFoldDB" id="A0A937X2P4"/>
<dbReference type="HAMAP" id="MF_00636">
    <property type="entry name" value="RapZ_like"/>
    <property type="match status" value="1"/>
</dbReference>
<evidence type="ECO:0000256" key="4">
    <source>
        <dbReference type="HAMAP-Rule" id="MF_00636"/>
    </source>
</evidence>
<comment type="caution">
    <text evidence="7">The sequence shown here is derived from an EMBL/GenBank/DDBJ whole genome shotgun (WGS) entry which is preliminary data.</text>
</comment>
<dbReference type="PANTHER" id="PTHR30448">
    <property type="entry name" value="RNASE ADAPTER PROTEIN RAPZ"/>
    <property type="match status" value="1"/>
</dbReference>
<dbReference type="Pfam" id="PF03668">
    <property type="entry name" value="RapZ-like_N"/>
    <property type="match status" value="1"/>
</dbReference>
<dbReference type="InterPro" id="IPR005337">
    <property type="entry name" value="RapZ-like"/>
</dbReference>
<dbReference type="Proteomes" id="UP000703893">
    <property type="component" value="Unassembled WGS sequence"/>
</dbReference>
<dbReference type="NCBIfam" id="NF003828">
    <property type="entry name" value="PRK05416.1"/>
    <property type="match status" value="1"/>
</dbReference>
<dbReference type="PANTHER" id="PTHR30448:SF0">
    <property type="entry name" value="RNASE ADAPTER PROTEIN RAPZ"/>
    <property type="match status" value="1"/>
</dbReference>
<evidence type="ECO:0000313" key="8">
    <source>
        <dbReference type="Proteomes" id="UP000703893"/>
    </source>
</evidence>
<keyword evidence="1 4" id="KW-0547">Nucleotide-binding</keyword>
<protein>
    <submittedName>
        <fullName evidence="7">RNase adapter RapZ</fullName>
    </submittedName>
</protein>
<feature type="domain" description="RapZ-like N-terminal" evidence="5">
    <location>
        <begin position="6"/>
        <end position="154"/>
    </location>
</feature>
<gene>
    <name evidence="7" type="primary">rapZ</name>
    <name evidence="7" type="ORF">FJZ00_06475</name>
</gene>